<evidence type="ECO:0000256" key="1">
    <source>
        <dbReference type="ARBA" id="ARBA00005953"/>
    </source>
</evidence>
<dbReference type="EMBL" id="LO017727">
    <property type="protein sequence ID" value="CRH07145.1"/>
    <property type="molecule type" value="Genomic_DNA"/>
</dbReference>
<evidence type="ECO:0000256" key="2">
    <source>
        <dbReference type="ARBA" id="ARBA00022801"/>
    </source>
</evidence>
<organism evidence="4">
    <name type="scientific">Magnetococcus massalia (strain MO-1)</name>
    <dbReference type="NCBI Taxonomy" id="451514"/>
    <lineage>
        <taxon>Bacteria</taxon>
        <taxon>Pseudomonadati</taxon>
        <taxon>Pseudomonadota</taxon>
        <taxon>Magnetococcia</taxon>
        <taxon>Magnetococcales</taxon>
        <taxon>Magnetococcaceae</taxon>
        <taxon>Magnetococcus</taxon>
    </lineage>
</organism>
<feature type="domain" description="Thioesterase" evidence="3">
    <location>
        <begin position="19"/>
        <end position="103"/>
    </location>
</feature>
<sequence length="131" mass="15223">MSLFSQQIRVYYENTDAAGVVYHSDYLNFMERCRTDWLRSLNIAQQQLAEEHGIRFVVTHMEIAFRQPAKLDDLLTVAVSKIRRKPASLIFEQTIHRQETLLIAATAKVAALDENMKPTRLPAWFLERLSD</sequence>
<dbReference type="FunFam" id="3.10.129.10:FF:000004">
    <property type="entry name" value="Tol-pal system-associated acyl-CoA thioesterase"/>
    <property type="match status" value="1"/>
</dbReference>
<dbReference type="InterPro" id="IPR006683">
    <property type="entry name" value="Thioestr_dom"/>
</dbReference>
<dbReference type="GO" id="GO:0047617">
    <property type="term" value="F:fatty acyl-CoA hydrolase activity"/>
    <property type="evidence" value="ECO:0007669"/>
    <property type="project" value="TreeGrafter"/>
</dbReference>
<dbReference type="InterPro" id="IPR029069">
    <property type="entry name" value="HotDog_dom_sf"/>
</dbReference>
<comment type="similarity">
    <text evidence="1">Belongs to the 4-hydroxybenzoyl-CoA thioesterase family.</text>
</comment>
<dbReference type="NCBIfam" id="TIGR00051">
    <property type="entry name" value="YbgC/FadM family acyl-CoA thioesterase"/>
    <property type="match status" value="1"/>
</dbReference>
<proteinExistence type="inferred from homology"/>
<dbReference type="PROSITE" id="PS01328">
    <property type="entry name" value="4HBCOA_THIOESTERASE"/>
    <property type="match status" value="1"/>
</dbReference>
<dbReference type="Pfam" id="PF03061">
    <property type="entry name" value="4HBT"/>
    <property type="match status" value="1"/>
</dbReference>
<dbReference type="InterPro" id="IPR014166">
    <property type="entry name" value="Tol-Pal_acyl-CoA_thioesterase"/>
</dbReference>
<keyword evidence="2" id="KW-0378">Hydrolase</keyword>
<reference evidence="4" key="1">
    <citation type="submission" date="2015-04" db="EMBL/GenBank/DDBJ databases">
        <authorList>
            <person name="Syromyatnikov M.Y."/>
            <person name="Popov V.N."/>
        </authorList>
    </citation>
    <scope>NUCLEOTIDE SEQUENCE</scope>
    <source>
        <strain evidence="4">MO-1</strain>
    </source>
</reference>
<dbReference type="NCBIfam" id="TIGR02799">
    <property type="entry name" value="thio_ybgC"/>
    <property type="match status" value="1"/>
</dbReference>
<gene>
    <name evidence="4" type="primary">ybgC</name>
    <name evidence="4" type="ORF">MAGMO_2999</name>
</gene>
<protein>
    <submittedName>
        <fullName evidence="4">Acyl-CoA thioesterase</fullName>
    </submittedName>
</protein>
<dbReference type="InterPro" id="IPR050563">
    <property type="entry name" value="4-hydroxybenzoyl-CoA_TE"/>
</dbReference>
<evidence type="ECO:0000313" key="4">
    <source>
        <dbReference type="EMBL" id="CRH07145.1"/>
    </source>
</evidence>
<dbReference type="InterPro" id="IPR006684">
    <property type="entry name" value="YbgC/YbaW"/>
</dbReference>
<dbReference type="PIRSF" id="PIRSF003230">
    <property type="entry name" value="YbgC"/>
    <property type="match status" value="1"/>
</dbReference>
<dbReference type="AlphaFoldDB" id="A0A1S7LJS1"/>
<accession>A0A1S7LJS1</accession>
<dbReference type="InterPro" id="IPR008272">
    <property type="entry name" value="HB-CoA_thioesterase_AS"/>
</dbReference>
<dbReference type="SUPFAM" id="SSF54637">
    <property type="entry name" value="Thioesterase/thiol ester dehydrase-isomerase"/>
    <property type="match status" value="1"/>
</dbReference>
<dbReference type="Gene3D" id="3.10.129.10">
    <property type="entry name" value="Hotdog Thioesterase"/>
    <property type="match status" value="1"/>
</dbReference>
<evidence type="ECO:0000259" key="3">
    <source>
        <dbReference type="Pfam" id="PF03061"/>
    </source>
</evidence>
<dbReference type="PANTHER" id="PTHR31793:SF37">
    <property type="entry name" value="ACYL-COA THIOESTER HYDROLASE YBGC"/>
    <property type="match status" value="1"/>
</dbReference>
<dbReference type="PANTHER" id="PTHR31793">
    <property type="entry name" value="4-HYDROXYBENZOYL-COA THIOESTERASE FAMILY MEMBER"/>
    <property type="match status" value="1"/>
</dbReference>
<dbReference type="CDD" id="cd00586">
    <property type="entry name" value="4HBT"/>
    <property type="match status" value="1"/>
</dbReference>
<name>A0A1S7LJS1_MAGMO</name>